<organism evidence="1">
    <name type="scientific">Capitella teleta</name>
    <name type="common">Polychaete worm</name>
    <dbReference type="NCBI Taxonomy" id="283909"/>
    <lineage>
        <taxon>Eukaryota</taxon>
        <taxon>Metazoa</taxon>
        <taxon>Spiralia</taxon>
        <taxon>Lophotrochozoa</taxon>
        <taxon>Annelida</taxon>
        <taxon>Polychaeta</taxon>
        <taxon>Sedentaria</taxon>
        <taxon>Scolecida</taxon>
        <taxon>Capitellidae</taxon>
        <taxon>Capitella</taxon>
    </lineage>
</organism>
<accession>R7USV2</accession>
<dbReference type="EMBL" id="AMQN01006347">
    <property type="status" value="NOT_ANNOTATED_CDS"/>
    <property type="molecule type" value="Genomic_DNA"/>
</dbReference>
<gene>
    <name evidence="1" type="ORF">CAPTEDRAFT_136883</name>
</gene>
<name>R7USV2_CAPTE</name>
<reference evidence="1 3" key="2">
    <citation type="journal article" date="2013" name="Nature">
        <title>Insights into bilaterian evolution from three spiralian genomes.</title>
        <authorList>
            <person name="Simakov O."/>
            <person name="Marletaz F."/>
            <person name="Cho S.J."/>
            <person name="Edsinger-Gonzales E."/>
            <person name="Havlak P."/>
            <person name="Hellsten U."/>
            <person name="Kuo D.H."/>
            <person name="Larsson T."/>
            <person name="Lv J."/>
            <person name="Arendt D."/>
            <person name="Savage R."/>
            <person name="Osoegawa K."/>
            <person name="de Jong P."/>
            <person name="Grimwood J."/>
            <person name="Chapman J.A."/>
            <person name="Shapiro H."/>
            <person name="Aerts A."/>
            <person name="Otillar R.P."/>
            <person name="Terry A.Y."/>
            <person name="Boore J.L."/>
            <person name="Grigoriev I.V."/>
            <person name="Lindberg D.R."/>
            <person name="Seaver E.C."/>
            <person name="Weisblat D.A."/>
            <person name="Putnam N.H."/>
            <person name="Rokhsar D.S."/>
        </authorList>
    </citation>
    <scope>NUCLEOTIDE SEQUENCE</scope>
    <source>
        <strain evidence="1 3">I ESC-2004</strain>
    </source>
</reference>
<dbReference type="AlphaFoldDB" id="R7USV2"/>
<reference evidence="3" key="1">
    <citation type="submission" date="2012-12" db="EMBL/GenBank/DDBJ databases">
        <authorList>
            <person name="Hellsten U."/>
            <person name="Grimwood J."/>
            <person name="Chapman J.A."/>
            <person name="Shapiro H."/>
            <person name="Aerts A."/>
            <person name="Otillar R.P."/>
            <person name="Terry A.Y."/>
            <person name="Boore J.L."/>
            <person name="Simakov O."/>
            <person name="Marletaz F."/>
            <person name="Cho S.-J."/>
            <person name="Edsinger-Gonzales E."/>
            <person name="Havlak P."/>
            <person name="Kuo D.-H."/>
            <person name="Larsson T."/>
            <person name="Lv J."/>
            <person name="Arendt D."/>
            <person name="Savage R."/>
            <person name="Osoegawa K."/>
            <person name="de Jong P."/>
            <person name="Lindberg D.R."/>
            <person name="Seaver E.C."/>
            <person name="Weisblat D.A."/>
            <person name="Putnam N.H."/>
            <person name="Grigoriev I.V."/>
            <person name="Rokhsar D.S."/>
        </authorList>
    </citation>
    <scope>NUCLEOTIDE SEQUENCE</scope>
    <source>
        <strain evidence="3">I ESC-2004</strain>
    </source>
</reference>
<dbReference type="OMA" id="FWTRIFQ"/>
<evidence type="ECO:0008006" key="4">
    <source>
        <dbReference type="Google" id="ProtNLM"/>
    </source>
</evidence>
<proteinExistence type="predicted"/>
<protein>
    <recommendedName>
        <fullName evidence="4">HEAT repeat domain-containing protein</fullName>
    </recommendedName>
</protein>
<dbReference type="Proteomes" id="UP000014760">
    <property type="component" value="Unassembled WGS sequence"/>
</dbReference>
<evidence type="ECO:0000313" key="1">
    <source>
        <dbReference type="EMBL" id="ELU09549.1"/>
    </source>
</evidence>
<evidence type="ECO:0000313" key="3">
    <source>
        <dbReference type="Proteomes" id="UP000014760"/>
    </source>
</evidence>
<dbReference type="EMBL" id="KB298168">
    <property type="protein sequence ID" value="ELU09549.1"/>
    <property type="molecule type" value="Genomic_DNA"/>
</dbReference>
<dbReference type="Gene3D" id="1.25.10.10">
    <property type="entry name" value="Leucine-rich Repeat Variant"/>
    <property type="match status" value="1"/>
</dbReference>
<keyword evidence="3" id="KW-1185">Reference proteome</keyword>
<dbReference type="InterPro" id="IPR016024">
    <property type="entry name" value="ARM-type_fold"/>
</dbReference>
<reference evidence="2" key="3">
    <citation type="submission" date="2015-06" db="UniProtKB">
        <authorList>
            <consortium name="EnsemblMetazoa"/>
        </authorList>
    </citation>
    <scope>IDENTIFICATION</scope>
</reference>
<dbReference type="SUPFAM" id="SSF48371">
    <property type="entry name" value="ARM repeat"/>
    <property type="match status" value="1"/>
</dbReference>
<sequence length="123" mass="14414">MSKLNSREAIRLLRETEDIDTLVDLTRHEDPLVRQKALKEMCPCHVQIDVPEFWARIVEMMDDPDQRVRLQVLHNMCDGSPPHLEGDVADALDQFNRDKDPQIRRMAHKALTAYRKKGKWNVL</sequence>
<dbReference type="OrthoDB" id="10017781at2759"/>
<dbReference type="InterPro" id="IPR011989">
    <property type="entry name" value="ARM-like"/>
</dbReference>
<evidence type="ECO:0000313" key="2">
    <source>
        <dbReference type="EnsemblMetazoa" id="CapteP136883"/>
    </source>
</evidence>
<dbReference type="EnsemblMetazoa" id="CapteT136883">
    <property type="protein sequence ID" value="CapteP136883"/>
    <property type="gene ID" value="CapteG136883"/>
</dbReference>
<dbReference type="HOGENOM" id="CLU_2017356_0_0_1"/>